<reference evidence="3" key="1">
    <citation type="submission" date="2025-08" db="UniProtKB">
        <authorList>
            <consortium name="RefSeq"/>
        </authorList>
    </citation>
    <scope>IDENTIFICATION</scope>
    <source>
        <tissue evidence="3">Testes</tissue>
    </source>
</reference>
<dbReference type="RefSeq" id="XP_006821562.1">
    <property type="nucleotide sequence ID" value="XM_006821499.1"/>
</dbReference>
<accession>A0ABM0MNH1</accession>
<organism evidence="2 3">
    <name type="scientific">Saccoglossus kowalevskii</name>
    <name type="common">Acorn worm</name>
    <dbReference type="NCBI Taxonomy" id="10224"/>
    <lineage>
        <taxon>Eukaryota</taxon>
        <taxon>Metazoa</taxon>
        <taxon>Hemichordata</taxon>
        <taxon>Enteropneusta</taxon>
        <taxon>Harrimaniidae</taxon>
        <taxon>Saccoglossus</taxon>
    </lineage>
</organism>
<feature type="region of interest" description="Disordered" evidence="1">
    <location>
        <begin position="1"/>
        <end position="220"/>
    </location>
</feature>
<sequence length="220" mass="24633">MKGHTRKTCPNSQTTNMQMMNDENNSAQNSTPTDSQQMNVVTNLNSPDTLHDKDDDITDIINTQAPDTEINNHETDGTTDNIEIETEMNTDSSKYMSKKRTRSRSPVHREEQNNDQLNDENKCEPSSKKRNDENAIEIVEKNCPIDEERVRTPPSPSIAPPSPPPPPPPHKPFPHVYANVTVCTPKPQPELTESAPFPSSPSLEFTVESPRDSPLSELPH</sequence>
<keyword evidence="2" id="KW-1185">Reference proteome</keyword>
<evidence type="ECO:0000313" key="3">
    <source>
        <dbReference type="RefSeq" id="XP_006821562.1"/>
    </source>
</evidence>
<proteinExistence type="predicted"/>
<feature type="compositionally biased region" description="Basic residues" evidence="1">
    <location>
        <begin position="96"/>
        <end position="106"/>
    </location>
</feature>
<gene>
    <name evidence="3" type="primary">LOC102803862</name>
</gene>
<evidence type="ECO:0000313" key="2">
    <source>
        <dbReference type="Proteomes" id="UP000694865"/>
    </source>
</evidence>
<protein>
    <submittedName>
        <fullName evidence="3">Uncharacterized protein</fullName>
    </submittedName>
</protein>
<feature type="compositionally biased region" description="Basic and acidic residues" evidence="1">
    <location>
        <begin position="119"/>
        <end position="151"/>
    </location>
</feature>
<dbReference type="GeneID" id="102803862"/>
<name>A0ABM0MNH1_SACKO</name>
<dbReference type="Proteomes" id="UP000694865">
    <property type="component" value="Unplaced"/>
</dbReference>
<feature type="compositionally biased region" description="Pro residues" evidence="1">
    <location>
        <begin position="153"/>
        <end position="171"/>
    </location>
</feature>
<evidence type="ECO:0000256" key="1">
    <source>
        <dbReference type="SAM" id="MobiDB-lite"/>
    </source>
</evidence>
<feature type="compositionally biased region" description="Polar residues" evidence="1">
    <location>
        <begin position="8"/>
        <end position="47"/>
    </location>
</feature>